<evidence type="ECO:0000256" key="3">
    <source>
        <dbReference type="ARBA" id="ARBA00022448"/>
    </source>
</evidence>
<proteinExistence type="inferred from homology"/>
<dbReference type="InterPro" id="IPR050490">
    <property type="entry name" value="Bact_solute-bd_prot1"/>
</dbReference>
<comment type="caution">
    <text evidence="8">The sequence shown here is derived from an EMBL/GenBank/DDBJ whole genome shotgun (WGS) entry which is preliminary data.</text>
</comment>
<evidence type="ECO:0000256" key="7">
    <source>
        <dbReference type="SAM" id="SignalP"/>
    </source>
</evidence>
<dbReference type="SUPFAM" id="SSF53850">
    <property type="entry name" value="Periplasmic binding protein-like II"/>
    <property type="match status" value="1"/>
</dbReference>
<evidence type="ECO:0000256" key="6">
    <source>
        <dbReference type="ARBA" id="ARBA00049753"/>
    </source>
</evidence>
<evidence type="ECO:0000313" key="9">
    <source>
        <dbReference type="Proteomes" id="UP001365405"/>
    </source>
</evidence>
<evidence type="ECO:0000256" key="2">
    <source>
        <dbReference type="ARBA" id="ARBA00008520"/>
    </source>
</evidence>
<dbReference type="Proteomes" id="UP001365405">
    <property type="component" value="Unassembled WGS sequence"/>
</dbReference>
<dbReference type="RefSeq" id="WP_341412925.1">
    <property type="nucleotide sequence ID" value="NZ_JBBUTH010000011.1"/>
</dbReference>
<evidence type="ECO:0000256" key="4">
    <source>
        <dbReference type="ARBA" id="ARBA00022729"/>
    </source>
</evidence>
<dbReference type="PANTHER" id="PTHR43649">
    <property type="entry name" value="ARABINOSE-BINDING PROTEIN-RELATED"/>
    <property type="match status" value="1"/>
</dbReference>
<accession>A0ABU9CN05</accession>
<evidence type="ECO:0000256" key="1">
    <source>
        <dbReference type="ARBA" id="ARBA00004418"/>
    </source>
</evidence>
<keyword evidence="9" id="KW-1185">Reference proteome</keyword>
<dbReference type="PROSITE" id="PS51257">
    <property type="entry name" value="PROKAR_LIPOPROTEIN"/>
    <property type="match status" value="1"/>
</dbReference>
<evidence type="ECO:0000313" key="8">
    <source>
        <dbReference type="EMBL" id="MEK8053181.1"/>
    </source>
</evidence>
<name>A0ABU9CN05_9BURK</name>
<dbReference type="Gene3D" id="3.40.190.10">
    <property type="entry name" value="Periplasmic binding protein-like II"/>
    <property type="match status" value="2"/>
</dbReference>
<gene>
    <name evidence="8" type="ORF">AACH10_23200</name>
</gene>
<organism evidence="8 9">
    <name type="scientific">Pseudaquabacterium inlustre</name>
    <dbReference type="NCBI Taxonomy" id="2984192"/>
    <lineage>
        <taxon>Bacteria</taxon>
        <taxon>Pseudomonadati</taxon>
        <taxon>Pseudomonadota</taxon>
        <taxon>Betaproteobacteria</taxon>
        <taxon>Burkholderiales</taxon>
        <taxon>Sphaerotilaceae</taxon>
        <taxon>Pseudaquabacterium</taxon>
    </lineage>
</organism>
<feature type="signal peptide" evidence="7">
    <location>
        <begin position="1"/>
        <end position="32"/>
    </location>
</feature>
<comment type="function">
    <text evidence="5">Part of a binding-protein-dependent transport system for a sugar.</text>
</comment>
<evidence type="ECO:0000256" key="5">
    <source>
        <dbReference type="ARBA" id="ARBA00049629"/>
    </source>
</evidence>
<keyword evidence="4 7" id="KW-0732">Signal</keyword>
<reference evidence="8 9" key="1">
    <citation type="submission" date="2024-04" db="EMBL/GenBank/DDBJ databases">
        <title>Novel species of the genus Ideonella isolated from streams.</title>
        <authorList>
            <person name="Lu H."/>
        </authorList>
    </citation>
    <scope>NUCLEOTIDE SEQUENCE [LARGE SCALE GENOMIC DNA]</scope>
    <source>
        <strain evidence="8 9">DXS22W</strain>
    </source>
</reference>
<comment type="similarity">
    <text evidence="2">Belongs to the bacterial solute-binding protein 1 family.</text>
</comment>
<comment type="subcellular location">
    <subcellularLocation>
        <location evidence="1">Periplasm</location>
    </subcellularLocation>
</comment>
<dbReference type="PANTHER" id="PTHR43649:SF28">
    <property type="entry name" value="BINDING PROTEIN COMPONENT OF ABC SUGAR TRANSPORTER-RELATED"/>
    <property type="match status" value="1"/>
</dbReference>
<dbReference type="Pfam" id="PF01547">
    <property type="entry name" value="SBP_bac_1"/>
    <property type="match status" value="1"/>
</dbReference>
<dbReference type="InterPro" id="IPR006059">
    <property type="entry name" value="SBP"/>
</dbReference>
<feature type="chain" id="PRO_5046395230" description="Probable sugar-binding periplasmic protein" evidence="7">
    <location>
        <begin position="33"/>
        <end position="435"/>
    </location>
</feature>
<dbReference type="EMBL" id="JBBUTH010000011">
    <property type="protein sequence ID" value="MEK8053181.1"/>
    <property type="molecule type" value="Genomic_DNA"/>
</dbReference>
<keyword evidence="3" id="KW-0813">Transport</keyword>
<sequence length="435" mass="46691">MPLRQSALYPSFLRRALCVPVLLAACATAAQAQGTKPAAAATAASPAKPGPRAEVIHWWTSGGESAAVRTLAEAYRAAGGTWVDMAVALGEQARSVAINRIAGGNPPTAAQFNTTRQFFDIIDQGLLNPMDEVAQRDGWKQFLPETVQGVIQRNGHTWAVPVSIHMPTWIFYSKAAFKQAGIAAEPKNVDELFAALDKLKAAGLVPLAHGGQAWQESIVFTAMLTNVGGRELYLKVLRDRDPAAIQGEAMKKVLLAFKRLQGYVDKGSPGRNWNDATAMLISGRAGVQFMGDWAKGEFAMAGQQAGRDFGCIPGFGPAAPYIIQGDVLVFPKTAQPDALKAQQLLATVITQPATQVAFAIRKGSIPIRTDVDASRMDICAQQGLAIMKDKSRHLANGEVYLTPDQNGALNDILTAYWNRNIAVEKVQKDMASALK</sequence>
<protein>
    <recommendedName>
        <fullName evidence="6">Probable sugar-binding periplasmic protein</fullName>
    </recommendedName>
</protein>